<dbReference type="EMBL" id="UFVQ01000003">
    <property type="protein sequence ID" value="STD01218.1"/>
    <property type="molecule type" value="Genomic_DNA"/>
</dbReference>
<evidence type="ECO:0000313" key="2">
    <source>
        <dbReference type="EMBL" id="STD01218.1"/>
    </source>
</evidence>
<feature type="chain" id="PRO_5016746175" evidence="1">
    <location>
        <begin position="23"/>
        <end position="89"/>
    </location>
</feature>
<dbReference type="InterPro" id="IPR005632">
    <property type="entry name" value="Chaperone_Skp"/>
</dbReference>
<dbReference type="InterPro" id="IPR024930">
    <property type="entry name" value="Skp_dom_sf"/>
</dbReference>
<sequence>MRKLINLIAVTGLISTANIVNAQQKLGHINSEEILMNLPEAKEAQVTLQTLGKQKQAYIDGIIKEYQTKAAAIQAKEKNFKRNKQRISY</sequence>
<evidence type="ECO:0000313" key="3">
    <source>
        <dbReference type="Proteomes" id="UP000255224"/>
    </source>
</evidence>
<name>A0A376E4H0_CHRCU</name>
<accession>A0A376E4H0</accession>
<dbReference type="AlphaFoldDB" id="A0A376E4H0"/>
<dbReference type="Pfam" id="PF03938">
    <property type="entry name" value="OmpH"/>
    <property type="match status" value="1"/>
</dbReference>
<reference evidence="2 3" key="1">
    <citation type="submission" date="2018-06" db="EMBL/GenBank/DDBJ databases">
        <authorList>
            <consortium name="Pathogen Informatics"/>
            <person name="Doyle S."/>
        </authorList>
    </citation>
    <scope>NUCLEOTIDE SEQUENCE [LARGE SCALE GENOMIC DNA]</scope>
    <source>
        <strain evidence="2 3">NCTC13533</strain>
    </source>
</reference>
<dbReference type="RefSeq" id="WP_228426317.1">
    <property type="nucleotide sequence ID" value="NZ_UFVQ01000003.1"/>
</dbReference>
<dbReference type="SUPFAM" id="SSF111384">
    <property type="entry name" value="OmpH-like"/>
    <property type="match status" value="1"/>
</dbReference>
<keyword evidence="1" id="KW-0732">Signal</keyword>
<evidence type="ECO:0000256" key="1">
    <source>
        <dbReference type="SAM" id="SignalP"/>
    </source>
</evidence>
<feature type="signal peptide" evidence="1">
    <location>
        <begin position="1"/>
        <end position="22"/>
    </location>
</feature>
<dbReference type="GO" id="GO:0051082">
    <property type="term" value="F:unfolded protein binding"/>
    <property type="evidence" value="ECO:0007669"/>
    <property type="project" value="InterPro"/>
</dbReference>
<dbReference type="Proteomes" id="UP000255224">
    <property type="component" value="Unassembled WGS sequence"/>
</dbReference>
<protein>
    <submittedName>
        <fullName evidence="2">Outer membrane protein</fullName>
    </submittedName>
</protein>
<proteinExistence type="predicted"/>
<gene>
    <name evidence="2" type="ORF">NCTC13533_03082</name>
</gene>
<organism evidence="2 3">
    <name type="scientific">Chryseobacterium carnipullorum</name>
    <dbReference type="NCBI Taxonomy" id="1124835"/>
    <lineage>
        <taxon>Bacteria</taxon>
        <taxon>Pseudomonadati</taxon>
        <taxon>Bacteroidota</taxon>
        <taxon>Flavobacteriia</taxon>
        <taxon>Flavobacteriales</taxon>
        <taxon>Weeksellaceae</taxon>
        <taxon>Chryseobacterium group</taxon>
        <taxon>Chryseobacterium</taxon>
    </lineage>
</organism>
<dbReference type="Gene3D" id="3.30.910.20">
    <property type="entry name" value="Skp domain"/>
    <property type="match status" value="1"/>
</dbReference>